<proteinExistence type="predicted"/>
<dbReference type="GO" id="GO:0030798">
    <property type="term" value="F:trans-aconitate 2-methyltransferase activity"/>
    <property type="evidence" value="ECO:0007669"/>
    <property type="project" value="InterPro"/>
</dbReference>
<keyword evidence="2 4" id="KW-0808">Transferase</keyword>
<dbReference type="InterPro" id="IPR029063">
    <property type="entry name" value="SAM-dependent_MTases_sf"/>
</dbReference>
<dbReference type="Gene3D" id="3.40.50.150">
    <property type="entry name" value="Vaccinia Virus protein VP39"/>
    <property type="match status" value="1"/>
</dbReference>
<name>A0A7G8T7K4_9FIRM</name>
<dbReference type="CDD" id="cd02440">
    <property type="entry name" value="AdoMet_MTases"/>
    <property type="match status" value="1"/>
</dbReference>
<dbReference type="Pfam" id="PF13649">
    <property type="entry name" value="Methyltransf_25"/>
    <property type="match status" value="1"/>
</dbReference>
<dbReference type="InterPro" id="IPR023149">
    <property type="entry name" value="Trans_acon_MeTrfase_C"/>
</dbReference>
<reference evidence="4 5" key="1">
    <citation type="submission" date="2020-08" db="EMBL/GenBank/DDBJ databases">
        <title>The isolate Caproiciproducens sp. 7D4C2 produces n-caproate at mildly acidic conditions from hexoses: genome and rBOX comparison with related strains and chain-elongating bacteria.</title>
        <authorList>
            <person name="Esquivel-Elizondo S."/>
            <person name="Bagci C."/>
            <person name="Temovska M."/>
            <person name="Jeon B.S."/>
            <person name="Bessarab I."/>
            <person name="Williams R.B.H."/>
            <person name="Huson D.H."/>
            <person name="Angenent L.T."/>
        </authorList>
    </citation>
    <scope>NUCLEOTIDE SEQUENCE [LARGE SCALE GENOMIC DNA]</scope>
    <source>
        <strain evidence="4 5">7D4C2</strain>
    </source>
</reference>
<dbReference type="Gene3D" id="1.10.150.290">
    <property type="entry name" value="S-adenosyl-L-methionine-dependent methyltransferases"/>
    <property type="match status" value="1"/>
</dbReference>
<evidence type="ECO:0000256" key="1">
    <source>
        <dbReference type="ARBA" id="ARBA00022603"/>
    </source>
</evidence>
<dbReference type="AlphaFoldDB" id="A0A7G8T7K4"/>
<gene>
    <name evidence="4" type="ORF">HCR03_12720</name>
</gene>
<evidence type="ECO:0000313" key="5">
    <source>
        <dbReference type="Proteomes" id="UP000515909"/>
    </source>
</evidence>
<dbReference type="GO" id="GO:0032259">
    <property type="term" value="P:methylation"/>
    <property type="evidence" value="ECO:0007669"/>
    <property type="project" value="UniProtKB-KW"/>
</dbReference>
<sequence>MTDWNSSQYLKFSAERTQPAIDLANRIRVETPGKIADIGCGPGNSTEVLLRRFPGAEVLGADSSQEMIEAAKRNLPGLEFRLCDAGRELSSLGGDFGIVFSNACIQWIPNHQKLLRGMMNLLRPGGVLAVQTPMNQEEPIHRIIGEVVGSEKWTSRFPNPRIFHNLTQGEYFDLLSELSSDFTMWQTTYFHRLKSLRDIMEWYRGTGLRPYLAALPEAERAEFERDVFERLEASYPEQKNGEIIFRFPRFFFLAVK</sequence>
<dbReference type="SUPFAM" id="SSF53335">
    <property type="entry name" value="S-adenosyl-L-methionine-dependent methyltransferases"/>
    <property type="match status" value="1"/>
</dbReference>
<evidence type="ECO:0000313" key="4">
    <source>
        <dbReference type="EMBL" id="QNK39595.1"/>
    </source>
</evidence>
<evidence type="ECO:0000256" key="2">
    <source>
        <dbReference type="ARBA" id="ARBA00022679"/>
    </source>
</evidence>
<keyword evidence="1 4" id="KW-0489">Methyltransferase</keyword>
<organism evidence="4 5">
    <name type="scientific">Caproicibacter fermentans</name>
    <dbReference type="NCBI Taxonomy" id="2576756"/>
    <lineage>
        <taxon>Bacteria</taxon>
        <taxon>Bacillati</taxon>
        <taxon>Bacillota</taxon>
        <taxon>Clostridia</taxon>
        <taxon>Eubacteriales</taxon>
        <taxon>Acutalibacteraceae</taxon>
        <taxon>Caproicibacter</taxon>
    </lineage>
</organism>
<dbReference type="Proteomes" id="UP000515909">
    <property type="component" value="Chromosome"/>
</dbReference>
<evidence type="ECO:0000259" key="3">
    <source>
        <dbReference type="Pfam" id="PF13649"/>
    </source>
</evidence>
<protein>
    <submittedName>
        <fullName evidence="4">Methyltransferase domain-containing protein</fullName>
    </submittedName>
</protein>
<dbReference type="PANTHER" id="PTHR43861:SF1">
    <property type="entry name" value="TRANS-ACONITATE 2-METHYLTRANSFERASE"/>
    <property type="match status" value="1"/>
</dbReference>
<dbReference type="PANTHER" id="PTHR43861">
    <property type="entry name" value="TRANS-ACONITATE 2-METHYLTRANSFERASE-RELATED"/>
    <property type="match status" value="1"/>
</dbReference>
<dbReference type="KEGG" id="cfem:HCR03_12720"/>
<accession>A0A7G8T7K4</accession>
<dbReference type="InterPro" id="IPR041698">
    <property type="entry name" value="Methyltransf_25"/>
</dbReference>
<dbReference type="RefSeq" id="WP_187034518.1">
    <property type="nucleotide sequence ID" value="NZ_CP060286.1"/>
</dbReference>
<dbReference type="EMBL" id="CP060286">
    <property type="protein sequence ID" value="QNK39595.1"/>
    <property type="molecule type" value="Genomic_DNA"/>
</dbReference>
<feature type="domain" description="Methyltransferase" evidence="3">
    <location>
        <begin position="35"/>
        <end position="126"/>
    </location>
</feature>